<dbReference type="SMART" id="SM00822">
    <property type="entry name" value="PKS_KR"/>
    <property type="match status" value="1"/>
</dbReference>
<evidence type="ECO:0000256" key="2">
    <source>
        <dbReference type="RuleBase" id="RU000363"/>
    </source>
</evidence>
<dbReference type="Proteomes" id="UP001501588">
    <property type="component" value="Unassembled WGS sequence"/>
</dbReference>
<evidence type="ECO:0000313" key="5">
    <source>
        <dbReference type="Proteomes" id="UP001501588"/>
    </source>
</evidence>
<dbReference type="Gene3D" id="3.40.50.720">
    <property type="entry name" value="NAD(P)-binding Rossmann-like Domain"/>
    <property type="match status" value="1"/>
</dbReference>
<dbReference type="PANTHER" id="PTHR42879">
    <property type="entry name" value="3-OXOACYL-(ACYL-CARRIER-PROTEIN) REDUCTASE"/>
    <property type="match status" value="1"/>
</dbReference>
<dbReference type="PRINTS" id="PR00081">
    <property type="entry name" value="GDHRDH"/>
</dbReference>
<dbReference type="PRINTS" id="PR00080">
    <property type="entry name" value="SDRFAMILY"/>
</dbReference>
<dbReference type="PANTHER" id="PTHR42879:SF2">
    <property type="entry name" value="3-OXOACYL-[ACYL-CARRIER-PROTEIN] REDUCTASE FABG"/>
    <property type="match status" value="1"/>
</dbReference>
<dbReference type="InterPro" id="IPR050259">
    <property type="entry name" value="SDR"/>
</dbReference>
<accession>A0ABN1ESB0</accession>
<keyword evidence="5" id="KW-1185">Reference proteome</keyword>
<reference evidence="4 5" key="1">
    <citation type="journal article" date="2019" name="Int. J. Syst. Evol. Microbiol.">
        <title>The Global Catalogue of Microorganisms (GCM) 10K type strain sequencing project: providing services to taxonomists for standard genome sequencing and annotation.</title>
        <authorList>
            <consortium name="The Broad Institute Genomics Platform"/>
            <consortium name="The Broad Institute Genome Sequencing Center for Infectious Disease"/>
            <person name="Wu L."/>
            <person name="Ma J."/>
        </authorList>
    </citation>
    <scope>NUCLEOTIDE SEQUENCE [LARGE SCALE GENOMIC DNA]</scope>
    <source>
        <strain evidence="4 5">JCM 9933</strain>
    </source>
</reference>
<evidence type="ECO:0000313" key="4">
    <source>
        <dbReference type="EMBL" id="GAA0573220.1"/>
    </source>
</evidence>
<name>A0ABN1ESB0_9PROT</name>
<organism evidence="4 5">
    <name type="scientific">Craurococcus roseus</name>
    <dbReference type="NCBI Taxonomy" id="77585"/>
    <lineage>
        <taxon>Bacteria</taxon>
        <taxon>Pseudomonadati</taxon>
        <taxon>Pseudomonadota</taxon>
        <taxon>Alphaproteobacteria</taxon>
        <taxon>Acetobacterales</taxon>
        <taxon>Acetobacteraceae</taxon>
        <taxon>Craurococcus</taxon>
    </lineage>
</organism>
<dbReference type="InterPro" id="IPR002347">
    <property type="entry name" value="SDR_fam"/>
</dbReference>
<evidence type="ECO:0000259" key="3">
    <source>
        <dbReference type="SMART" id="SM00822"/>
    </source>
</evidence>
<dbReference type="PROSITE" id="PS00061">
    <property type="entry name" value="ADH_SHORT"/>
    <property type="match status" value="1"/>
</dbReference>
<proteinExistence type="inferred from homology"/>
<dbReference type="SUPFAM" id="SSF51735">
    <property type="entry name" value="NAD(P)-binding Rossmann-fold domains"/>
    <property type="match status" value="1"/>
</dbReference>
<dbReference type="InterPro" id="IPR057326">
    <property type="entry name" value="KR_dom"/>
</dbReference>
<evidence type="ECO:0000256" key="1">
    <source>
        <dbReference type="ARBA" id="ARBA00006484"/>
    </source>
</evidence>
<dbReference type="CDD" id="cd05233">
    <property type="entry name" value="SDR_c"/>
    <property type="match status" value="1"/>
</dbReference>
<protein>
    <submittedName>
        <fullName evidence="4">SDR family NAD(P)-dependent oxidoreductase</fullName>
    </submittedName>
</protein>
<gene>
    <name evidence="4" type="ORF">GCM10009416_09860</name>
</gene>
<feature type="domain" description="Ketoreductase" evidence="3">
    <location>
        <begin position="17"/>
        <end position="173"/>
    </location>
</feature>
<dbReference type="Pfam" id="PF00106">
    <property type="entry name" value="adh_short"/>
    <property type="match status" value="1"/>
</dbReference>
<dbReference type="InterPro" id="IPR020904">
    <property type="entry name" value="Sc_DH/Rdtase_CS"/>
</dbReference>
<comment type="caution">
    <text evidence="4">The sequence shown here is derived from an EMBL/GenBank/DDBJ whole genome shotgun (WGS) entry which is preliminary data.</text>
</comment>
<sequence>MDPVSLPARAGGALAGRRALVTGGGTGIGLACARALTAAGARVTVLGRREAPLRAALEGGAAAAWVSADVAGALPPIPPCDLLVNAAGAAESAPFLRTDAAMWRRMLDANLLGAAAVTRAALPAMLEAGFGRVVNVASTAALKGYPYVAAYVAAKHGLLGLTRALALEVAGRGVTVNAVCPGFTDTPLLEESVATLTALTGRDEAQARAALAGHNPQGRLVRPEEVAAAVLFLCSPGAEAVNGAALPVSGGEA</sequence>
<dbReference type="EMBL" id="BAAAFZ010000008">
    <property type="protein sequence ID" value="GAA0573220.1"/>
    <property type="molecule type" value="Genomic_DNA"/>
</dbReference>
<dbReference type="RefSeq" id="WP_343894044.1">
    <property type="nucleotide sequence ID" value="NZ_BAAAFZ010000008.1"/>
</dbReference>
<dbReference type="InterPro" id="IPR036291">
    <property type="entry name" value="NAD(P)-bd_dom_sf"/>
</dbReference>
<comment type="similarity">
    <text evidence="1 2">Belongs to the short-chain dehydrogenases/reductases (SDR) family.</text>
</comment>